<evidence type="ECO:0000256" key="3">
    <source>
        <dbReference type="ARBA" id="ARBA00013252"/>
    </source>
</evidence>
<proteinExistence type="inferred from homology"/>
<comment type="caution">
    <text evidence="5">The sequence shown here is derived from an EMBL/GenBank/DDBJ whole genome shotgun (WGS) entry which is preliminary data.</text>
</comment>
<comment type="similarity">
    <text evidence="2">Belongs to the pterin-4-alpha-carbinolamine dehydratase family.</text>
</comment>
<reference evidence="5 6" key="1">
    <citation type="submission" date="2017-11" db="EMBL/GenBank/DDBJ databases">
        <title>Isolation and Characterization of Family Methanocellaceae Species from Potential Methane Hydrate Area Offshore Southwestern Taiwan.</title>
        <authorList>
            <person name="Zhang W.-L."/>
            <person name="Chen W.-C."/>
            <person name="Lai M.-C."/>
            <person name="Chen S.-C."/>
        </authorList>
    </citation>
    <scope>NUCLEOTIDE SEQUENCE [LARGE SCALE GENOMIC DNA]</scope>
    <source>
        <strain evidence="5 6">CWC-04</strain>
    </source>
</reference>
<dbReference type="GO" id="GO:0006729">
    <property type="term" value="P:tetrahydrobiopterin biosynthetic process"/>
    <property type="evidence" value="ECO:0007669"/>
    <property type="project" value="InterPro"/>
</dbReference>
<dbReference type="EC" id="4.2.1.96" evidence="3"/>
<dbReference type="GO" id="GO:0008124">
    <property type="term" value="F:4-alpha-hydroxytetrahydrobiopterin dehydratase activity"/>
    <property type="evidence" value="ECO:0007669"/>
    <property type="project" value="UniProtKB-EC"/>
</dbReference>
<evidence type="ECO:0000256" key="4">
    <source>
        <dbReference type="ARBA" id="ARBA00023239"/>
    </source>
</evidence>
<comment type="catalytic activity">
    <reaction evidence="1">
        <text>(4aS,6R)-4a-hydroxy-L-erythro-5,6,7,8-tetrahydrobiopterin = (6R)-L-erythro-6,7-dihydrobiopterin + H2O</text>
        <dbReference type="Rhea" id="RHEA:11920"/>
        <dbReference type="ChEBI" id="CHEBI:15377"/>
        <dbReference type="ChEBI" id="CHEBI:15642"/>
        <dbReference type="ChEBI" id="CHEBI:43120"/>
        <dbReference type="EC" id="4.2.1.96"/>
    </reaction>
</comment>
<keyword evidence="6" id="KW-1185">Reference proteome</keyword>
<accession>A0AAP2W6F5</accession>
<dbReference type="AlphaFoldDB" id="A0AAP2W6F5"/>
<evidence type="ECO:0000256" key="1">
    <source>
        <dbReference type="ARBA" id="ARBA00001554"/>
    </source>
</evidence>
<dbReference type="PANTHER" id="PTHR12599">
    <property type="entry name" value="PTERIN-4-ALPHA-CARBINOLAMINE DEHYDRATASE"/>
    <property type="match status" value="1"/>
</dbReference>
<name>A0AAP2W6F5_9EURY</name>
<dbReference type="SUPFAM" id="SSF55248">
    <property type="entry name" value="PCD-like"/>
    <property type="match status" value="1"/>
</dbReference>
<keyword evidence="4" id="KW-0456">Lyase</keyword>
<dbReference type="PANTHER" id="PTHR12599:SF0">
    <property type="entry name" value="PTERIN-4-ALPHA-CARBINOLAMINE DEHYDRATASE"/>
    <property type="match status" value="1"/>
</dbReference>
<gene>
    <name evidence="5" type="ORF">CUJ83_03405</name>
</gene>
<dbReference type="RefSeq" id="WP_230740622.1">
    <property type="nucleotide sequence ID" value="NZ_PGCK01000002.1"/>
</dbReference>
<dbReference type="InterPro" id="IPR036428">
    <property type="entry name" value="PCD_sf"/>
</dbReference>
<evidence type="ECO:0000256" key="2">
    <source>
        <dbReference type="ARBA" id="ARBA00006472"/>
    </source>
</evidence>
<dbReference type="Pfam" id="PF01329">
    <property type="entry name" value="Pterin_4a"/>
    <property type="match status" value="1"/>
</dbReference>
<dbReference type="InterPro" id="IPR001533">
    <property type="entry name" value="Pterin_deHydtase"/>
</dbReference>
<dbReference type="EMBL" id="PGCK01000002">
    <property type="protein sequence ID" value="MCD1294041.1"/>
    <property type="molecule type" value="Genomic_DNA"/>
</dbReference>
<evidence type="ECO:0000313" key="5">
    <source>
        <dbReference type="EMBL" id="MCD1294041.1"/>
    </source>
</evidence>
<dbReference type="Proteomes" id="UP001320159">
    <property type="component" value="Unassembled WGS sequence"/>
</dbReference>
<evidence type="ECO:0000313" key="6">
    <source>
        <dbReference type="Proteomes" id="UP001320159"/>
    </source>
</evidence>
<organism evidence="5 6">
    <name type="scientific">Methanooceanicella nereidis</name>
    <dbReference type="NCBI Taxonomy" id="2052831"/>
    <lineage>
        <taxon>Archaea</taxon>
        <taxon>Methanobacteriati</taxon>
        <taxon>Methanobacteriota</taxon>
        <taxon>Stenosarchaea group</taxon>
        <taxon>Methanomicrobia</taxon>
        <taxon>Methanocellales</taxon>
        <taxon>Methanocellaceae</taxon>
        <taxon>Methanooceanicella</taxon>
    </lineage>
</organism>
<sequence length="120" mass="13462">MTLADKKCAPCELGTPPMSRQWAEKLLNDLPGWGIDENGKLAKTYTFNNFMDAVHFLDKVAKIAEEEGHHPDMCVQNYNQLKLMSWTHASKGLTENDFIIAAKAERAFSGFQKELACAMP</sequence>
<dbReference type="Gene3D" id="3.30.1360.20">
    <property type="entry name" value="Transcriptional coactivator/pterin dehydratase"/>
    <property type="match status" value="1"/>
</dbReference>
<protein>
    <recommendedName>
        <fullName evidence="3">4a-hydroxytetrahydrobiopterin dehydratase</fullName>
        <ecNumber evidence="3">4.2.1.96</ecNumber>
    </recommendedName>
</protein>